<dbReference type="RefSeq" id="WP_035421012.1">
    <property type="nucleotide sequence ID" value="NZ_JAFBCV010000027.1"/>
</dbReference>
<dbReference type="InterPro" id="IPR023393">
    <property type="entry name" value="START-like_dom_sf"/>
</dbReference>
<dbReference type="Gene3D" id="3.30.530.20">
    <property type="match status" value="1"/>
</dbReference>
<dbReference type="SUPFAM" id="SSF55961">
    <property type="entry name" value="Bet v1-like"/>
    <property type="match status" value="1"/>
</dbReference>
<dbReference type="Gene3D" id="2.30.42.10">
    <property type="match status" value="1"/>
</dbReference>
<comment type="similarity">
    <text evidence="1">Belongs to the AHA1 family.</text>
</comment>
<evidence type="ECO:0000259" key="2">
    <source>
        <dbReference type="PROSITE" id="PS50106"/>
    </source>
</evidence>
<dbReference type="Pfam" id="PF08327">
    <property type="entry name" value="AHSA1"/>
    <property type="match status" value="1"/>
</dbReference>
<dbReference type="InterPro" id="IPR036034">
    <property type="entry name" value="PDZ_sf"/>
</dbReference>
<evidence type="ECO:0000256" key="1">
    <source>
        <dbReference type="ARBA" id="ARBA00006817"/>
    </source>
</evidence>
<feature type="domain" description="PDZ" evidence="2">
    <location>
        <begin position="154"/>
        <end position="211"/>
    </location>
</feature>
<sequence length="229" mass="25583">MIHLAQASKKIWINATKTSVWHALTIPAERNKWETKQCEIDLRLGGTIFLDYGWGVTYRGEIKHFVLHEKLVTADENGDTTTWTIVPEDNGCLVTIEYSGQWSGDSGLAELENMLFGTYQFMKNLKSVMENSGDERSGFWRSWIGSINCTDSQGVKVVNVVAGTPAEGLFVEGDYLQMLNGHAVEDYDQFESAITLAEAGSHFTVVVRRGNHFLDIPLKTIPFGTTLTK</sequence>
<accession>A0ABS2T2M8</accession>
<reference evidence="3" key="1">
    <citation type="submission" date="2021-01" db="EMBL/GenBank/DDBJ databases">
        <title>Genomic Encyclopedia of Type Strains, Phase IV (KMG-IV): sequencing the most valuable type-strain genomes for metagenomic binning, comparative biology and taxonomic classification.</title>
        <authorList>
            <person name="Goeker M."/>
        </authorList>
    </citation>
    <scope>NUCLEOTIDE SEQUENCE</scope>
    <source>
        <strain evidence="3">DSM 21943</strain>
    </source>
</reference>
<comment type="caution">
    <text evidence="3">The sequence shown here is derived from an EMBL/GenBank/DDBJ whole genome shotgun (WGS) entry which is preliminary data.</text>
</comment>
<proteinExistence type="inferred from homology"/>
<name>A0ABS2T2M8_9BACI</name>
<dbReference type="Proteomes" id="UP001179280">
    <property type="component" value="Unassembled WGS sequence"/>
</dbReference>
<evidence type="ECO:0000313" key="3">
    <source>
        <dbReference type="EMBL" id="MBM7841275.1"/>
    </source>
</evidence>
<gene>
    <name evidence="3" type="ORF">JOC54_004578</name>
</gene>
<dbReference type="SUPFAM" id="SSF50156">
    <property type="entry name" value="PDZ domain-like"/>
    <property type="match status" value="1"/>
</dbReference>
<dbReference type="SMART" id="SM00228">
    <property type="entry name" value="PDZ"/>
    <property type="match status" value="1"/>
</dbReference>
<organism evidence="3 4">
    <name type="scientific">Shouchella xiaoxiensis</name>
    <dbReference type="NCBI Taxonomy" id="766895"/>
    <lineage>
        <taxon>Bacteria</taxon>
        <taxon>Bacillati</taxon>
        <taxon>Bacillota</taxon>
        <taxon>Bacilli</taxon>
        <taxon>Bacillales</taxon>
        <taxon>Bacillaceae</taxon>
        <taxon>Shouchella</taxon>
    </lineage>
</organism>
<dbReference type="Pfam" id="PF13180">
    <property type="entry name" value="PDZ_2"/>
    <property type="match status" value="1"/>
</dbReference>
<dbReference type="EMBL" id="JAFBCV010000027">
    <property type="protein sequence ID" value="MBM7841275.1"/>
    <property type="molecule type" value="Genomic_DNA"/>
</dbReference>
<dbReference type="CDD" id="cd07814">
    <property type="entry name" value="SRPBCC_CalC_Aha1-like"/>
    <property type="match status" value="1"/>
</dbReference>
<dbReference type="InterPro" id="IPR001478">
    <property type="entry name" value="PDZ"/>
</dbReference>
<dbReference type="PROSITE" id="PS50106">
    <property type="entry name" value="PDZ"/>
    <property type="match status" value="1"/>
</dbReference>
<keyword evidence="4" id="KW-1185">Reference proteome</keyword>
<evidence type="ECO:0000313" key="4">
    <source>
        <dbReference type="Proteomes" id="UP001179280"/>
    </source>
</evidence>
<protein>
    <submittedName>
        <fullName evidence="3">Uncharacterized protein YndB with AHSA1/START domain</fullName>
    </submittedName>
</protein>
<dbReference type="InterPro" id="IPR013538">
    <property type="entry name" value="ASHA1/2-like_C"/>
</dbReference>